<evidence type="ECO:0000313" key="2">
    <source>
        <dbReference type="Proteomes" id="UP001054945"/>
    </source>
</evidence>
<keyword evidence="2" id="KW-1185">Reference proteome</keyword>
<comment type="caution">
    <text evidence="1">The sequence shown here is derived from an EMBL/GenBank/DDBJ whole genome shotgun (WGS) entry which is preliminary data.</text>
</comment>
<gene>
    <name evidence="1" type="ORF">CEXT_649461</name>
</gene>
<sequence length="103" mass="11473">MWIHVTSPPERRTLCNPKPHRAFAFNKNSHKIMCIMSLLSKYNIVNPNSVLYSLNMAEIQIMPSICSPTFHPSCCCPTFIAIPVETKGSKHSLKSTKPESVGG</sequence>
<name>A0AAV4VTA6_CAEEX</name>
<reference evidence="1 2" key="1">
    <citation type="submission" date="2021-06" db="EMBL/GenBank/DDBJ databases">
        <title>Caerostris extrusa draft genome.</title>
        <authorList>
            <person name="Kono N."/>
            <person name="Arakawa K."/>
        </authorList>
    </citation>
    <scope>NUCLEOTIDE SEQUENCE [LARGE SCALE GENOMIC DNA]</scope>
</reference>
<evidence type="ECO:0000313" key="1">
    <source>
        <dbReference type="EMBL" id="GIY73481.1"/>
    </source>
</evidence>
<protein>
    <submittedName>
        <fullName evidence="1">Uncharacterized protein</fullName>
    </submittedName>
</protein>
<organism evidence="1 2">
    <name type="scientific">Caerostris extrusa</name>
    <name type="common">Bark spider</name>
    <name type="synonym">Caerostris bankana</name>
    <dbReference type="NCBI Taxonomy" id="172846"/>
    <lineage>
        <taxon>Eukaryota</taxon>
        <taxon>Metazoa</taxon>
        <taxon>Ecdysozoa</taxon>
        <taxon>Arthropoda</taxon>
        <taxon>Chelicerata</taxon>
        <taxon>Arachnida</taxon>
        <taxon>Araneae</taxon>
        <taxon>Araneomorphae</taxon>
        <taxon>Entelegynae</taxon>
        <taxon>Araneoidea</taxon>
        <taxon>Araneidae</taxon>
        <taxon>Caerostris</taxon>
    </lineage>
</organism>
<proteinExistence type="predicted"/>
<accession>A0AAV4VTA6</accession>
<dbReference type="Proteomes" id="UP001054945">
    <property type="component" value="Unassembled WGS sequence"/>
</dbReference>
<dbReference type="AlphaFoldDB" id="A0AAV4VTA6"/>
<dbReference type="EMBL" id="BPLR01015085">
    <property type="protein sequence ID" value="GIY73481.1"/>
    <property type="molecule type" value="Genomic_DNA"/>
</dbReference>